<dbReference type="GO" id="GO:0005829">
    <property type="term" value="C:cytosol"/>
    <property type="evidence" value="ECO:0007669"/>
    <property type="project" value="TreeGrafter"/>
</dbReference>
<dbReference type="SMART" id="SM01018">
    <property type="entry name" value="B12-binding_2"/>
    <property type="match status" value="1"/>
</dbReference>
<dbReference type="InterPro" id="IPR012741">
    <property type="entry name" value="Corrinoid_p"/>
</dbReference>
<dbReference type="InterPro" id="IPR008254">
    <property type="entry name" value="Flavodoxin/NO_synth"/>
</dbReference>
<dbReference type="InterPro" id="IPR036724">
    <property type="entry name" value="Cobalamin-bd_sf"/>
</dbReference>
<dbReference type="HOGENOM" id="CLU_082102_1_0_9"/>
<feature type="domain" description="B12-binding" evidence="5">
    <location>
        <begin position="92"/>
        <end position="214"/>
    </location>
</feature>
<dbReference type="PROSITE" id="PS50902">
    <property type="entry name" value="FLAVODOXIN_LIKE"/>
    <property type="match status" value="1"/>
</dbReference>
<reference evidence="7 8" key="1">
    <citation type="journal article" date="2010" name="Stand. Genomic Sci.">
        <title>Complete genome sequence of Acetohalobium arabaticum type strain (Z-7288).</title>
        <authorList>
            <person name="Sikorski J."/>
            <person name="Lapidus A."/>
            <person name="Chertkov O."/>
            <person name="Lucas S."/>
            <person name="Copeland A."/>
            <person name="Glavina Del Rio T."/>
            <person name="Nolan M."/>
            <person name="Tice H."/>
            <person name="Cheng J.F."/>
            <person name="Han C."/>
            <person name="Brambilla E."/>
            <person name="Pitluck S."/>
            <person name="Liolios K."/>
            <person name="Ivanova N."/>
            <person name="Mavromatis K."/>
            <person name="Mikhailova N."/>
            <person name="Pati A."/>
            <person name="Bruce D."/>
            <person name="Detter C."/>
            <person name="Tapia R."/>
            <person name="Goodwin L."/>
            <person name="Chen A."/>
            <person name="Palaniappan K."/>
            <person name="Land M."/>
            <person name="Hauser L."/>
            <person name="Chang Y.J."/>
            <person name="Jeffries C.D."/>
            <person name="Rohde M."/>
            <person name="Goker M."/>
            <person name="Spring S."/>
            <person name="Woyke T."/>
            <person name="Bristow J."/>
            <person name="Eisen J.A."/>
            <person name="Markowitz V."/>
            <person name="Hugenholtz P."/>
            <person name="Kyrpides N.C."/>
            <person name="Klenk H.P."/>
        </authorList>
    </citation>
    <scope>NUCLEOTIDE SEQUENCE [LARGE SCALE GENOMIC DNA]</scope>
    <source>
        <strain evidence="8">ATCC 49924 / DSM 5501 / Z-7288</strain>
    </source>
</reference>
<dbReference type="GO" id="GO:0050667">
    <property type="term" value="P:homocysteine metabolic process"/>
    <property type="evidence" value="ECO:0007669"/>
    <property type="project" value="TreeGrafter"/>
</dbReference>
<evidence type="ECO:0000259" key="5">
    <source>
        <dbReference type="PROSITE" id="PS51332"/>
    </source>
</evidence>
<evidence type="ECO:0000256" key="3">
    <source>
        <dbReference type="ARBA" id="ARBA00023285"/>
    </source>
</evidence>
<dbReference type="PANTHER" id="PTHR45833:SF1">
    <property type="entry name" value="METHIONINE SYNTHASE"/>
    <property type="match status" value="1"/>
</dbReference>
<dbReference type="KEGG" id="aar:Acear_1272"/>
<dbReference type="GO" id="GO:0031419">
    <property type="term" value="F:cobalamin binding"/>
    <property type="evidence" value="ECO:0007669"/>
    <property type="project" value="InterPro"/>
</dbReference>
<organism evidence="7 8">
    <name type="scientific">Acetohalobium arabaticum (strain ATCC 49924 / DSM 5501 / Z-7288)</name>
    <dbReference type="NCBI Taxonomy" id="574087"/>
    <lineage>
        <taxon>Bacteria</taxon>
        <taxon>Bacillati</taxon>
        <taxon>Bacillota</taxon>
        <taxon>Clostridia</taxon>
        <taxon>Halanaerobiales</taxon>
        <taxon>Halobacteroidaceae</taxon>
        <taxon>Acetohalobium</taxon>
    </lineage>
</organism>
<dbReference type="PANTHER" id="PTHR45833">
    <property type="entry name" value="METHIONINE SYNTHASE"/>
    <property type="match status" value="1"/>
</dbReference>
<dbReference type="GO" id="GO:0008705">
    <property type="term" value="F:methionine synthase activity"/>
    <property type="evidence" value="ECO:0007669"/>
    <property type="project" value="TreeGrafter"/>
</dbReference>
<keyword evidence="8" id="KW-1185">Reference proteome</keyword>
<dbReference type="RefSeq" id="WP_013278232.1">
    <property type="nucleotide sequence ID" value="NC_014378.1"/>
</dbReference>
<dbReference type="OrthoDB" id="5756833at2"/>
<feature type="domain" description="Flavodoxin-like" evidence="4">
    <location>
        <begin position="93"/>
        <end position="214"/>
    </location>
</feature>
<dbReference type="GO" id="GO:0016651">
    <property type="term" value="F:oxidoreductase activity, acting on NAD(P)H"/>
    <property type="evidence" value="ECO:0007669"/>
    <property type="project" value="UniProtKB-ARBA"/>
</dbReference>
<dbReference type="Pfam" id="PF02310">
    <property type="entry name" value="B12-binding"/>
    <property type="match status" value="1"/>
</dbReference>
<comment type="similarity">
    <text evidence="1">Belongs to the methylamine corrinoid protein family.</text>
</comment>
<evidence type="ECO:0000259" key="6">
    <source>
        <dbReference type="PROSITE" id="PS51337"/>
    </source>
</evidence>
<name>D9QQJ5_ACEAZ</name>
<dbReference type="PROSITE" id="PS51337">
    <property type="entry name" value="B12_BINDING_NTER"/>
    <property type="match status" value="1"/>
</dbReference>
<gene>
    <name evidence="7" type="ordered locus">Acear_1272</name>
</gene>
<dbReference type="eggNOG" id="COG5012">
    <property type="taxonomic scope" value="Bacteria"/>
</dbReference>
<evidence type="ECO:0000256" key="1">
    <source>
        <dbReference type="ARBA" id="ARBA00010854"/>
    </source>
</evidence>
<evidence type="ECO:0000256" key="2">
    <source>
        <dbReference type="ARBA" id="ARBA00022723"/>
    </source>
</evidence>
<dbReference type="GO" id="GO:0050897">
    <property type="term" value="F:cobalt ion binding"/>
    <property type="evidence" value="ECO:0007669"/>
    <property type="project" value="InterPro"/>
</dbReference>
<dbReference type="Gene3D" id="3.40.50.280">
    <property type="entry name" value="Cobalamin-binding domain"/>
    <property type="match status" value="1"/>
</dbReference>
<dbReference type="InterPro" id="IPR036594">
    <property type="entry name" value="Meth_synthase_dom"/>
</dbReference>
<keyword evidence="2" id="KW-0479">Metal-binding</keyword>
<evidence type="ECO:0000313" key="8">
    <source>
        <dbReference type="Proteomes" id="UP000001661"/>
    </source>
</evidence>
<dbReference type="STRING" id="574087.Acear_1272"/>
<dbReference type="AlphaFoldDB" id="D9QQJ5"/>
<dbReference type="PROSITE" id="PS51332">
    <property type="entry name" value="B12_BINDING"/>
    <property type="match status" value="1"/>
</dbReference>
<dbReference type="Proteomes" id="UP000001661">
    <property type="component" value="Chromosome"/>
</dbReference>
<dbReference type="EMBL" id="CP002105">
    <property type="protein sequence ID" value="ADL12786.1"/>
    <property type="molecule type" value="Genomic_DNA"/>
</dbReference>
<dbReference type="SUPFAM" id="SSF47644">
    <property type="entry name" value="Methionine synthase domain"/>
    <property type="match status" value="1"/>
</dbReference>
<sequence>MSDELFEKAAEAICDADVDKAEEIAQTALDEGIDPLKMIEKGYTAGIKEVGRLFDRGELFLPQLMGCAEAMKKASGILQEAAAKEDAAAGESIKIVLGTVQGDVHDIGKGIVASILEANGIEVFDLGTDVPIEDFITKAKEVDADIIGTSALLTTTMGANEELLEILEEENLRDEFDLVVGGGPVTKRFAEKIGADGYAEDANEAVNKIKELAD</sequence>
<keyword evidence="3" id="KW-0170">Cobalt</keyword>
<proteinExistence type="inferred from homology"/>
<dbReference type="InterPro" id="IPR050554">
    <property type="entry name" value="Met_Synthase/Corrinoid"/>
</dbReference>
<dbReference type="InterPro" id="IPR006158">
    <property type="entry name" value="Cobalamin-bd"/>
</dbReference>
<feature type="domain" description="B12-binding N-terminal" evidence="6">
    <location>
        <begin position="1"/>
        <end position="90"/>
    </location>
</feature>
<accession>D9QQJ5</accession>
<dbReference type="NCBIfam" id="TIGR02370">
    <property type="entry name" value="pyl_corrinoid"/>
    <property type="match status" value="1"/>
</dbReference>
<dbReference type="GO" id="GO:0015948">
    <property type="term" value="P:methanogenesis"/>
    <property type="evidence" value="ECO:0007669"/>
    <property type="project" value="InterPro"/>
</dbReference>
<dbReference type="FunFam" id="3.40.50.280:FF:000003">
    <property type="entry name" value="Dimethylamine methyltransferase corrinoid protein"/>
    <property type="match status" value="1"/>
</dbReference>
<dbReference type="Pfam" id="PF02607">
    <property type="entry name" value="B12-binding_2"/>
    <property type="match status" value="1"/>
</dbReference>
<dbReference type="GO" id="GO:0010181">
    <property type="term" value="F:FMN binding"/>
    <property type="evidence" value="ECO:0007669"/>
    <property type="project" value="InterPro"/>
</dbReference>
<evidence type="ECO:0000313" key="7">
    <source>
        <dbReference type="EMBL" id="ADL12786.1"/>
    </source>
</evidence>
<dbReference type="Gene3D" id="1.10.1240.10">
    <property type="entry name" value="Methionine synthase domain"/>
    <property type="match status" value="1"/>
</dbReference>
<dbReference type="GO" id="GO:0046653">
    <property type="term" value="P:tetrahydrofolate metabolic process"/>
    <property type="evidence" value="ECO:0007669"/>
    <property type="project" value="TreeGrafter"/>
</dbReference>
<evidence type="ECO:0000259" key="4">
    <source>
        <dbReference type="PROSITE" id="PS50902"/>
    </source>
</evidence>
<dbReference type="InterPro" id="IPR003759">
    <property type="entry name" value="Cbl-bd_cap"/>
</dbReference>
<dbReference type="SUPFAM" id="SSF52242">
    <property type="entry name" value="Cobalamin (vitamin B12)-binding domain"/>
    <property type="match status" value="1"/>
</dbReference>
<protein>
    <submittedName>
        <fullName evidence="7">Trimethylamine corrinoid protein</fullName>
    </submittedName>
</protein>